<evidence type="ECO:0000313" key="8">
    <source>
        <dbReference type="Proteomes" id="UP000768567"/>
    </source>
</evidence>
<evidence type="ECO:0000256" key="4">
    <source>
        <dbReference type="ARBA" id="ARBA00023186"/>
    </source>
</evidence>
<dbReference type="Gene3D" id="3.30.230.80">
    <property type="match status" value="1"/>
</dbReference>
<organism evidence="7 8">
    <name type="scientific">Gemmiger gallinarum</name>
    <dbReference type="NCBI Taxonomy" id="2779354"/>
    <lineage>
        <taxon>Bacteria</taxon>
        <taxon>Bacillati</taxon>
        <taxon>Bacillota</taxon>
        <taxon>Clostridia</taxon>
        <taxon>Eubacteriales</taxon>
        <taxon>Gemmiger</taxon>
    </lineage>
</organism>
<dbReference type="Gene3D" id="3.30.565.10">
    <property type="entry name" value="Histidine kinase-like ATPase, C-terminal domain"/>
    <property type="match status" value="1"/>
</dbReference>
<dbReference type="RefSeq" id="WP_193500218.1">
    <property type="nucleotide sequence ID" value="NZ_JADCKC010000001.1"/>
</dbReference>
<keyword evidence="2 5" id="KW-0547">Nucleotide-binding</keyword>
<keyword evidence="8" id="KW-1185">Reference proteome</keyword>
<evidence type="ECO:0000259" key="6">
    <source>
        <dbReference type="SMART" id="SM00387"/>
    </source>
</evidence>
<evidence type="ECO:0000256" key="2">
    <source>
        <dbReference type="ARBA" id="ARBA00022741"/>
    </source>
</evidence>
<dbReference type="InterPro" id="IPR020575">
    <property type="entry name" value="Hsp90_N"/>
</dbReference>
<keyword evidence="4 5" id="KW-0143">Chaperone</keyword>
<feature type="domain" description="Histidine kinase/HSP90-like ATPase" evidence="6">
    <location>
        <begin position="24"/>
        <end position="176"/>
    </location>
</feature>
<keyword evidence="3 5" id="KW-0067">ATP-binding</keyword>
<sequence length="633" mass="72510">MAMRQFKAESKKLLDLMINSIYTNREIFLRELISNASDACDKLYFKSLTDTSIGVKKEDLSIHISPDKDTRTLTVSDNGIGMTKEELEKNLGTIARSGSMDFKAENKNENIDIIGQFGVGFYSAFMVASKVTVISRAQGSDEAWKWESKGVEGYTLTEAEKDAPGTEIIMVLKEDTDGENYSQYLEEYTLVDLIKKYSDYIRYPITMYRQKSRQKPKPEDAGEDYKPEYETYTELETINSMVPIWKRNKKDVEEKDYNEFYKSRFNDYSDPLRVITSRTEGTATYTALLFIPGRTPYDYYTKEYEKGLALYASGVLIMDKCADLLPDYFSFVKGVVDSEDLSLNISRETLQKDNQLKLMHNSLEKKIKNELHAMLVNDREKYETFWKSFGRQIKFGIYGDYGMHKDLLADLLMFWSAKEQKYVTLDEYIEKMPEDQKCIYFAAGDENDRLAKLPNAQLVLSKGYDLLLCPEDVDEFCLQMMHDYKEKEFKNINSGDLGLETEEEKEAAKAAAEENKDLFEDIKTALKGKIKEVKANPTLKDHPMSLSSEGGLSMEMEKVLRKMPNAEGMESTKVLELNPHHPVFAALKAAKEAGDSDKVTKYAELLYDQALLIEGLPLEDPVAYAQKVCELMK</sequence>
<dbReference type="Proteomes" id="UP000768567">
    <property type="component" value="Unassembled WGS sequence"/>
</dbReference>
<comment type="caution">
    <text evidence="7">The sequence shown here is derived from an EMBL/GenBank/DDBJ whole genome shotgun (WGS) entry which is preliminary data.</text>
</comment>
<keyword evidence="5" id="KW-0346">Stress response</keyword>
<dbReference type="CDD" id="cd16927">
    <property type="entry name" value="HATPase_Hsp90-like"/>
    <property type="match status" value="1"/>
</dbReference>
<evidence type="ECO:0000256" key="3">
    <source>
        <dbReference type="ARBA" id="ARBA00022840"/>
    </source>
</evidence>
<dbReference type="Gene3D" id="3.40.50.11260">
    <property type="match status" value="1"/>
</dbReference>
<dbReference type="PIRSF" id="PIRSF002583">
    <property type="entry name" value="Hsp90"/>
    <property type="match status" value="1"/>
</dbReference>
<gene>
    <name evidence="5 7" type="primary">htpG</name>
    <name evidence="7" type="ORF">INF35_04010</name>
</gene>
<dbReference type="HAMAP" id="MF_00505">
    <property type="entry name" value="HSP90"/>
    <property type="match status" value="1"/>
</dbReference>
<dbReference type="SMART" id="SM00387">
    <property type="entry name" value="HATPase_c"/>
    <property type="match status" value="1"/>
</dbReference>
<comment type="function">
    <text evidence="5">Molecular chaperone. Has ATPase activity.</text>
</comment>
<dbReference type="Pfam" id="PF00183">
    <property type="entry name" value="HSP90"/>
    <property type="match status" value="1"/>
</dbReference>
<proteinExistence type="inferred from homology"/>
<evidence type="ECO:0000313" key="7">
    <source>
        <dbReference type="EMBL" id="MBE5036948.1"/>
    </source>
</evidence>
<dbReference type="InterPro" id="IPR036890">
    <property type="entry name" value="HATPase_C_sf"/>
</dbReference>
<feature type="region of interest" description="A; substrate-binding" evidence="5">
    <location>
        <begin position="1"/>
        <end position="347"/>
    </location>
</feature>
<dbReference type="PROSITE" id="PS00298">
    <property type="entry name" value="HSP90"/>
    <property type="match status" value="1"/>
</dbReference>
<dbReference type="SUPFAM" id="SSF54211">
    <property type="entry name" value="Ribosomal protein S5 domain 2-like"/>
    <property type="match status" value="1"/>
</dbReference>
<dbReference type="InterPro" id="IPR020568">
    <property type="entry name" value="Ribosomal_Su5_D2-typ_SF"/>
</dbReference>
<evidence type="ECO:0000256" key="1">
    <source>
        <dbReference type="ARBA" id="ARBA00008239"/>
    </source>
</evidence>
<dbReference type="SUPFAM" id="SSF110942">
    <property type="entry name" value="HSP90 C-terminal domain"/>
    <property type="match status" value="1"/>
</dbReference>
<accession>A0ABR9R1C2</accession>
<protein>
    <recommendedName>
        <fullName evidence="5">Chaperone protein HtpG</fullName>
    </recommendedName>
    <alternativeName>
        <fullName evidence="5">Heat shock protein HtpG</fullName>
    </alternativeName>
    <alternativeName>
        <fullName evidence="5">High temperature protein G</fullName>
    </alternativeName>
</protein>
<dbReference type="InterPro" id="IPR003594">
    <property type="entry name" value="HATPase_dom"/>
</dbReference>
<dbReference type="SUPFAM" id="SSF55874">
    <property type="entry name" value="ATPase domain of HSP90 chaperone/DNA topoisomerase II/histidine kinase"/>
    <property type="match status" value="1"/>
</dbReference>
<dbReference type="PRINTS" id="PR00775">
    <property type="entry name" value="HEATSHOCK90"/>
</dbReference>
<dbReference type="PANTHER" id="PTHR11528">
    <property type="entry name" value="HEAT SHOCK PROTEIN 90 FAMILY MEMBER"/>
    <property type="match status" value="1"/>
</dbReference>
<keyword evidence="5" id="KW-0963">Cytoplasm</keyword>
<name>A0ABR9R1C2_9FIRM</name>
<reference evidence="7 8" key="1">
    <citation type="submission" date="2020-10" db="EMBL/GenBank/DDBJ databases">
        <title>ChiBAC.</title>
        <authorList>
            <person name="Zenner C."/>
            <person name="Hitch T.C.A."/>
            <person name="Clavel T."/>
        </authorList>
    </citation>
    <scope>NUCLEOTIDE SEQUENCE [LARGE SCALE GENOMIC DNA]</scope>
    <source>
        <strain evidence="7 8">DSM 109015</strain>
    </source>
</reference>
<comment type="subunit">
    <text evidence="5">Homodimer.</text>
</comment>
<comment type="caution">
    <text evidence="5">Lacks conserved residue(s) required for the propagation of feature annotation.</text>
</comment>
<comment type="subcellular location">
    <subcellularLocation>
        <location evidence="5">Cytoplasm</location>
    </subcellularLocation>
</comment>
<dbReference type="InterPro" id="IPR001404">
    <property type="entry name" value="Hsp90_fam"/>
</dbReference>
<comment type="similarity">
    <text evidence="1 5">Belongs to the heat shock protein 90 family.</text>
</comment>
<dbReference type="InterPro" id="IPR037196">
    <property type="entry name" value="HSP90_C"/>
</dbReference>
<dbReference type="InterPro" id="IPR019805">
    <property type="entry name" value="Heat_shock_protein_90_CS"/>
</dbReference>
<dbReference type="NCBIfam" id="NF003555">
    <property type="entry name" value="PRK05218.1"/>
    <property type="match status" value="1"/>
</dbReference>
<evidence type="ECO:0000256" key="5">
    <source>
        <dbReference type="HAMAP-Rule" id="MF_00505"/>
    </source>
</evidence>
<dbReference type="Pfam" id="PF13589">
    <property type="entry name" value="HATPase_c_3"/>
    <property type="match status" value="1"/>
</dbReference>
<dbReference type="Gene3D" id="1.20.120.790">
    <property type="entry name" value="Heat shock protein 90, C-terminal domain"/>
    <property type="match status" value="1"/>
</dbReference>
<dbReference type="EMBL" id="JADCKC010000001">
    <property type="protein sequence ID" value="MBE5036948.1"/>
    <property type="molecule type" value="Genomic_DNA"/>
</dbReference>
<feature type="region of interest" description="C" evidence="5">
    <location>
        <begin position="559"/>
        <end position="633"/>
    </location>
</feature>